<evidence type="ECO:0000313" key="5">
    <source>
        <dbReference type="Proteomes" id="UP000289708"/>
    </source>
</evidence>
<feature type="domain" description="DUF4174" evidence="3">
    <location>
        <begin position="28"/>
        <end position="144"/>
    </location>
</feature>
<evidence type="ECO:0000256" key="1">
    <source>
        <dbReference type="ARBA" id="ARBA00022729"/>
    </source>
</evidence>
<evidence type="ECO:0000313" key="4">
    <source>
        <dbReference type="EMBL" id="RXF69581.1"/>
    </source>
</evidence>
<proteinExistence type="predicted"/>
<feature type="signal peptide" evidence="2">
    <location>
        <begin position="1"/>
        <end position="25"/>
    </location>
</feature>
<comment type="caution">
    <text evidence="4">The sequence shown here is derived from an EMBL/GenBank/DDBJ whole genome shotgun (WGS) entry which is preliminary data.</text>
</comment>
<dbReference type="Pfam" id="PF13778">
    <property type="entry name" value="DUF4174"/>
    <property type="match status" value="1"/>
</dbReference>
<organism evidence="4 5">
    <name type="scientific">Hansschlegelia zhihuaiae</name>
    <dbReference type="NCBI Taxonomy" id="405005"/>
    <lineage>
        <taxon>Bacteria</taxon>
        <taxon>Pseudomonadati</taxon>
        <taxon>Pseudomonadota</taxon>
        <taxon>Alphaproteobacteria</taxon>
        <taxon>Hyphomicrobiales</taxon>
        <taxon>Methylopilaceae</taxon>
        <taxon>Hansschlegelia</taxon>
    </lineage>
</organism>
<dbReference type="OrthoDB" id="7362103at2"/>
<evidence type="ECO:0000259" key="3">
    <source>
        <dbReference type="Pfam" id="PF13778"/>
    </source>
</evidence>
<feature type="chain" id="PRO_5020810559" evidence="2">
    <location>
        <begin position="26"/>
        <end position="146"/>
    </location>
</feature>
<accession>A0A4Q0M8S6</accession>
<evidence type="ECO:0000256" key="2">
    <source>
        <dbReference type="SAM" id="SignalP"/>
    </source>
</evidence>
<gene>
    <name evidence="4" type="ORF">EK403_18450</name>
</gene>
<keyword evidence="1 2" id="KW-0732">Signal</keyword>
<dbReference type="InterPro" id="IPR025232">
    <property type="entry name" value="DUF4174"/>
</dbReference>
<reference evidence="4 5" key="1">
    <citation type="submission" date="2018-12" db="EMBL/GenBank/DDBJ databases">
        <title>bacterium Hansschlegelia zhihuaiae S113.</title>
        <authorList>
            <person name="He J."/>
        </authorList>
    </citation>
    <scope>NUCLEOTIDE SEQUENCE [LARGE SCALE GENOMIC DNA]</scope>
    <source>
        <strain evidence="4 5">S 113</strain>
    </source>
</reference>
<dbReference type="Proteomes" id="UP000289708">
    <property type="component" value="Unassembled WGS sequence"/>
</dbReference>
<keyword evidence="5" id="KW-1185">Reference proteome</keyword>
<dbReference type="EMBL" id="RYFI01000021">
    <property type="protein sequence ID" value="RXF69581.1"/>
    <property type="molecule type" value="Genomic_DNA"/>
</dbReference>
<name>A0A4Q0M8S6_9HYPH</name>
<protein>
    <submittedName>
        <fullName evidence="4">DUF4174 domain-containing protein</fullName>
    </submittedName>
</protein>
<dbReference type="AlphaFoldDB" id="A0A4Q0M8S6"/>
<dbReference type="RefSeq" id="WP_128778934.1">
    <property type="nucleotide sequence ID" value="NZ_RYFI01000021.1"/>
</dbReference>
<sequence>MTRIAPLAWLGAALVAAGVAAPAAAAGLDAFRGKSRPVVVFAPSREAPAVADQLKRLAGAREALTEREMPVFVVTTRGVTTLSGGRAPATLTAAGLRQAYGVKDDAFAIVLVGKDGGEKLRSAEPVDAAKLTGLVDEMPMRKQETR</sequence>